<dbReference type="EMBL" id="JARQWQ010000022">
    <property type="protein sequence ID" value="KAK2564352.1"/>
    <property type="molecule type" value="Genomic_DNA"/>
</dbReference>
<dbReference type="PANTHER" id="PTHR33050:SF7">
    <property type="entry name" value="RIBONUCLEASE H"/>
    <property type="match status" value="1"/>
</dbReference>
<dbReference type="Gene3D" id="3.30.70.270">
    <property type="match status" value="1"/>
</dbReference>
<dbReference type="InterPro" id="IPR043128">
    <property type="entry name" value="Rev_trsase/Diguanyl_cyclase"/>
</dbReference>
<dbReference type="AlphaFoldDB" id="A0AAD9QN37"/>
<dbReference type="PANTHER" id="PTHR33050">
    <property type="entry name" value="REVERSE TRANSCRIPTASE DOMAIN-CONTAINING PROTEIN"/>
    <property type="match status" value="1"/>
</dbReference>
<dbReference type="InterPro" id="IPR043502">
    <property type="entry name" value="DNA/RNA_pol_sf"/>
</dbReference>
<comment type="caution">
    <text evidence="1">The sequence shown here is derived from an EMBL/GenBank/DDBJ whole genome shotgun (WGS) entry which is preliminary data.</text>
</comment>
<protein>
    <recommendedName>
        <fullName evidence="3">Reverse transcriptase domain-containing protein</fullName>
    </recommendedName>
</protein>
<dbReference type="SUPFAM" id="SSF56672">
    <property type="entry name" value="DNA/RNA polymerases"/>
    <property type="match status" value="1"/>
</dbReference>
<proteinExistence type="predicted"/>
<organism evidence="1 2">
    <name type="scientific">Acropora cervicornis</name>
    <name type="common">Staghorn coral</name>
    <dbReference type="NCBI Taxonomy" id="6130"/>
    <lineage>
        <taxon>Eukaryota</taxon>
        <taxon>Metazoa</taxon>
        <taxon>Cnidaria</taxon>
        <taxon>Anthozoa</taxon>
        <taxon>Hexacorallia</taxon>
        <taxon>Scleractinia</taxon>
        <taxon>Astrocoeniina</taxon>
        <taxon>Acroporidae</taxon>
        <taxon>Acropora</taxon>
    </lineage>
</organism>
<evidence type="ECO:0000313" key="1">
    <source>
        <dbReference type="EMBL" id="KAK2564352.1"/>
    </source>
</evidence>
<reference evidence="1" key="2">
    <citation type="journal article" date="2023" name="Science">
        <title>Genomic signatures of disease resistance in endangered staghorn corals.</title>
        <authorList>
            <person name="Vollmer S.V."/>
            <person name="Selwyn J.D."/>
            <person name="Despard B.A."/>
            <person name="Roesel C.L."/>
        </authorList>
    </citation>
    <scope>NUCLEOTIDE SEQUENCE</scope>
    <source>
        <strain evidence="1">K2</strain>
    </source>
</reference>
<name>A0AAD9QN37_ACRCE</name>
<dbReference type="Proteomes" id="UP001249851">
    <property type="component" value="Unassembled WGS sequence"/>
</dbReference>
<keyword evidence="2" id="KW-1185">Reference proteome</keyword>
<accession>A0AAD9QN37</accession>
<dbReference type="Gene3D" id="3.10.10.10">
    <property type="entry name" value="HIV Type 1 Reverse Transcriptase, subunit A, domain 1"/>
    <property type="match status" value="1"/>
</dbReference>
<gene>
    <name evidence="1" type="ORF">P5673_011777</name>
</gene>
<sequence length="328" mass="37274">MDTLSTVINLISPGVCMASLDLKHAYYTIPIAAEHRKYLKFVLGGQLYEFQSLPMDNETSLSLPQTKGYTNSGYIDGFHLQGADFVYCCNNVKKTVDLFLRLGFFIHPGKCILTPTQEITFLGFILISTTTMMVYLSDKKKEKLKFLCTQALDGDILSIPFVARVTGKIVSSLPGSEFGKLHYRNLERNKIGALALNRGDYDAKMQLSVLGKKDLLWWVENVQQAYRRIIHAPITYVFQTDASDTGWGISCSSHDSWKSQGLWSREQGVLHVNVRELYVLNINNSYLKKSDEEFVFILSRHVKQSRPNYSIPPVIIPRYTLDTDICPY</sequence>
<evidence type="ECO:0000313" key="2">
    <source>
        <dbReference type="Proteomes" id="UP001249851"/>
    </source>
</evidence>
<evidence type="ECO:0008006" key="3">
    <source>
        <dbReference type="Google" id="ProtNLM"/>
    </source>
</evidence>
<reference evidence="1" key="1">
    <citation type="journal article" date="2023" name="G3 (Bethesda)">
        <title>Whole genome assembly and annotation of the endangered Caribbean coral Acropora cervicornis.</title>
        <authorList>
            <person name="Selwyn J.D."/>
            <person name="Vollmer S.V."/>
        </authorList>
    </citation>
    <scope>NUCLEOTIDE SEQUENCE</scope>
    <source>
        <strain evidence="1">K2</strain>
    </source>
</reference>
<feature type="non-terminal residue" evidence="1">
    <location>
        <position position="328"/>
    </location>
</feature>
<dbReference type="InterPro" id="IPR052055">
    <property type="entry name" value="Hepadnavirus_pol/RT"/>
</dbReference>